<evidence type="ECO:0000256" key="7">
    <source>
        <dbReference type="ARBA" id="ARBA00023242"/>
    </source>
</evidence>
<evidence type="ECO:0000256" key="2">
    <source>
        <dbReference type="ARBA" id="ARBA00004123"/>
    </source>
</evidence>
<evidence type="ECO:0000313" key="11">
    <source>
        <dbReference type="Proteomes" id="UP000886885"/>
    </source>
</evidence>
<evidence type="ECO:0000256" key="3">
    <source>
        <dbReference type="ARBA" id="ARBA00008218"/>
    </source>
</evidence>
<evidence type="ECO:0000259" key="9">
    <source>
        <dbReference type="Pfam" id="PF08648"/>
    </source>
</evidence>
<name>A0A8X8C4P0_POPTO</name>
<protein>
    <recommendedName>
        <fullName evidence="9">U4/U6.U5 small nuclear ribonucleoprotein 27kDa protein domain-containing protein</fullName>
    </recommendedName>
</protein>
<evidence type="ECO:0000256" key="1">
    <source>
        <dbReference type="ARBA" id="ARBA00003632"/>
    </source>
</evidence>
<accession>A0A8X8C4P0</accession>
<proteinExistence type="inferred from homology"/>
<sequence length="351" mass="41026">MGDRDRLADRDRERDRDRDRDRDRERRRDKEDRDRDRTRITRSRTRSPDRTRPRHRRSRSRSPDRSHRSHRRHRRQRTPSSSPPRKRHRPESDDDREREKQRAAAFDFVDGIAREQLEKNESDNNDNGMGEGGVLMDEDEMEMMKKLGIPTGFDSTKGKPVPGADVSGVKAFSNSDVINGERELSFDTLLQFSSDDNKLSSDLVGLLRWFLEWKFLLYLYSIEYNVIVTLDMDGFLVRAIAGQHSDEWSLSDGYHVDIYFLIILRLFVIYLARYLLGQSFLSKFCYCFTLEHSYRFRDAPEIRLFIPQPVVLLVELAKASSGHFPIRVYKLPSSLGEGIDSGNGARYGWGV</sequence>
<feature type="compositionally biased region" description="Basic and acidic residues" evidence="8">
    <location>
        <begin position="1"/>
        <end position="39"/>
    </location>
</feature>
<comment type="caution">
    <text evidence="10">The sequence shown here is derived from an EMBL/GenBank/DDBJ whole genome shotgun (WGS) entry which is preliminary data.</text>
</comment>
<dbReference type="GO" id="GO:0008380">
    <property type="term" value="P:RNA splicing"/>
    <property type="evidence" value="ECO:0007669"/>
    <property type="project" value="UniProtKB-KW"/>
</dbReference>
<comment type="subcellular location">
    <subcellularLocation>
        <location evidence="2">Nucleus</location>
    </subcellularLocation>
</comment>
<comment type="function">
    <text evidence="1">May play a role in mRNA splicing.</text>
</comment>
<organism evidence="10 11">
    <name type="scientific">Populus tomentosa</name>
    <name type="common">Chinese white poplar</name>
    <dbReference type="NCBI Taxonomy" id="118781"/>
    <lineage>
        <taxon>Eukaryota</taxon>
        <taxon>Viridiplantae</taxon>
        <taxon>Streptophyta</taxon>
        <taxon>Embryophyta</taxon>
        <taxon>Tracheophyta</taxon>
        <taxon>Spermatophyta</taxon>
        <taxon>Magnoliopsida</taxon>
        <taxon>eudicotyledons</taxon>
        <taxon>Gunneridae</taxon>
        <taxon>Pentapetalae</taxon>
        <taxon>rosids</taxon>
        <taxon>fabids</taxon>
        <taxon>Malpighiales</taxon>
        <taxon>Salicaceae</taxon>
        <taxon>Saliceae</taxon>
        <taxon>Populus</taxon>
    </lineage>
</organism>
<dbReference type="PANTHER" id="PTHR31077:SF1">
    <property type="entry name" value="U4_U6.U5 SMALL NUCLEAR RIBONUCLEOPROTEIN 27 KDA PROTEIN"/>
    <property type="match status" value="1"/>
</dbReference>
<dbReference type="GO" id="GO:0071011">
    <property type="term" value="C:precatalytic spliceosome"/>
    <property type="evidence" value="ECO:0007669"/>
    <property type="project" value="TreeGrafter"/>
</dbReference>
<keyword evidence="6" id="KW-0508">mRNA splicing</keyword>
<dbReference type="InterPro" id="IPR013957">
    <property type="entry name" value="SNRNP27"/>
</dbReference>
<dbReference type="OrthoDB" id="21368at2759"/>
<comment type="subunit">
    <text evidence="4">Part of a tri-snRNP complex.</text>
</comment>
<evidence type="ECO:0000256" key="8">
    <source>
        <dbReference type="SAM" id="MobiDB-lite"/>
    </source>
</evidence>
<dbReference type="AlphaFoldDB" id="A0A8X8C4P0"/>
<dbReference type="GO" id="GO:0006397">
    <property type="term" value="P:mRNA processing"/>
    <property type="evidence" value="ECO:0007669"/>
    <property type="project" value="UniProtKB-KW"/>
</dbReference>
<evidence type="ECO:0000256" key="5">
    <source>
        <dbReference type="ARBA" id="ARBA00022664"/>
    </source>
</evidence>
<keyword evidence="7" id="KW-0539">Nucleus</keyword>
<evidence type="ECO:0000256" key="6">
    <source>
        <dbReference type="ARBA" id="ARBA00023187"/>
    </source>
</evidence>
<dbReference type="EMBL" id="JAAWWB010000035">
    <property type="protein sequence ID" value="KAG6740750.1"/>
    <property type="molecule type" value="Genomic_DNA"/>
</dbReference>
<dbReference type="Pfam" id="PF08648">
    <property type="entry name" value="SNRNP27"/>
    <property type="match status" value="1"/>
</dbReference>
<evidence type="ECO:0000313" key="10">
    <source>
        <dbReference type="EMBL" id="KAG6740750.1"/>
    </source>
</evidence>
<feature type="compositionally biased region" description="Basic residues" evidence="8">
    <location>
        <begin position="67"/>
        <end position="77"/>
    </location>
</feature>
<dbReference type="PANTHER" id="PTHR31077">
    <property type="entry name" value="U4/U6.U5 SMALL NUCLEAR RIBONUCLEOPROTEIN 27 KDA PROTEIN"/>
    <property type="match status" value="1"/>
</dbReference>
<dbReference type="Proteomes" id="UP000886885">
    <property type="component" value="Chromosome 18A"/>
</dbReference>
<reference evidence="10" key="1">
    <citation type="journal article" date="2020" name="bioRxiv">
        <title>Hybrid origin of Populus tomentosa Carr. identified through genome sequencing and phylogenomic analysis.</title>
        <authorList>
            <person name="An X."/>
            <person name="Gao K."/>
            <person name="Chen Z."/>
            <person name="Li J."/>
            <person name="Yang X."/>
            <person name="Yang X."/>
            <person name="Zhou J."/>
            <person name="Guo T."/>
            <person name="Zhao T."/>
            <person name="Huang S."/>
            <person name="Miao D."/>
            <person name="Khan W.U."/>
            <person name="Rao P."/>
            <person name="Ye M."/>
            <person name="Lei B."/>
            <person name="Liao W."/>
            <person name="Wang J."/>
            <person name="Ji L."/>
            <person name="Li Y."/>
            <person name="Guo B."/>
            <person name="Mustafa N.S."/>
            <person name="Li S."/>
            <person name="Yun Q."/>
            <person name="Keller S.R."/>
            <person name="Mao J."/>
            <person name="Zhang R."/>
            <person name="Strauss S.H."/>
        </authorList>
    </citation>
    <scope>NUCLEOTIDE SEQUENCE</scope>
    <source>
        <strain evidence="10">GM15</strain>
        <tissue evidence="10">Leaf</tissue>
    </source>
</reference>
<keyword evidence="11" id="KW-1185">Reference proteome</keyword>
<feature type="region of interest" description="Disordered" evidence="8">
    <location>
        <begin position="1"/>
        <end position="101"/>
    </location>
</feature>
<keyword evidence="5" id="KW-0507">mRNA processing</keyword>
<feature type="domain" description="U4/U6.U5 small nuclear ribonucleoprotein 27kDa protein" evidence="9">
    <location>
        <begin position="138"/>
        <end position="171"/>
    </location>
</feature>
<evidence type="ECO:0000256" key="4">
    <source>
        <dbReference type="ARBA" id="ARBA00011825"/>
    </source>
</evidence>
<gene>
    <name evidence="10" type="ORF">POTOM_056219</name>
</gene>
<comment type="similarity">
    <text evidence="3">Belongs to the SNUT3 family.</text>
</comment>